<dbReference type="AlphaFoldDB" id="A0A7G8PQX1"/>
<organism evidence="3 4">
    <name type="scientific">Constantimarinum furrinae</name>
    <dbReference type="NCBI Taxonomy" id="2562285"/>
    <lineage>
        <taxon>Bacteria</taxon>
        <taxon>Pseudomonadati</taxon>
        <taxon>Bacteroidota</taxon>
        <taxon>Flavobacteriia</taxon>
        <taxon>Flavobacteriales</taxon>
        <taxon>Flavobacteriaceae</taxon>
        <taxon>Altibacter/Constantimarinum group</taxon>
        <taxon>Constantimarinum</taxon>
    </lineage>
</organism>
<name>A0A7G8PQX1_9FLAO</name>
<evidence type="ECO:0000313" key="3">
    <source>
        <dbReference type="EMBL" id="QNJ96737.1"/>
    </source>
</evidence>
<reference evidence="3 4" key="1">
    <citation type="submission" date="2020-04" db="EMBL/GenBank/DDBJ databases">
        <title>Genome sequence of Altibacter aquimarinus strain ALE3EI.</title>
        <authorList>
            <person name="Oh H.-M."/>
            <person name="Jang D."/>
        </authorList>
    </citation>
    <scope>NUCLEOTIDE SEQUENCE [LARGE SCALE GENOMIC DNA]</scope>
    <source>
        <strain evidence="3 4">ALE3EI</strain>
    </source>
</reference>
<dbReference type="Pfam" id="PF14302">
    <property type="entry name" value="DUF4377"/>
    <property type="match status" value="1"/>
</dbReference>
<dbReference type="InterPro" id="IPR025485">
    <property type="entry name" value="DUF4377"/>
</dbReference>
<gene>
    <name evidence="3" type="ORF">ALE3EI_0147</name>
</gene>
<protein>
    <recommendedName>
        <fullName evidence="2">DUF4377 domain-containing protein</fullName>
    </recommendedName>
</protein>
<evidence type="ECO:0000313" key="4">
    <source>
        <dbReference type="Proteomes" id="UP000515514"/>
    </source>
</evidence>
<feature type="signal peptide" evidence="1">
    <location>
        <begin position="1"/>
        <end position="20"/>
    </location>
</feature>
<sequence>MKTIGILLLTVLLFSCSADDAQVTSEEVTLFVNHYKTTSVVNGTSLLIQENAAIGTTEFQKTPSINGFTFEPGFTYTLNAKKTITENAGTNATTTSYELISIEAQNEVDPAATFTVPLARFVNGLGYVSWLVGNQQTGFVLSNEITIDCGTLCPSLESVHANQEIATGVFIHGEEGIYQLQELY</sequence>
<dbReference type="EMBL" id="CP052909">
    <property type="protein sequence ID" value="QNJ96737.1"/>
    <property type="molecule type" value="Genomic_DNA"/>
</dbReference>
<evidence type="ECO:0000256" key="1">
    <source>
        <dbReference type="SAM" id="SignalP"/>
    </source>
</evidence>
<dbReference type="KEGG" id="alti:ALE3EI_0147"/>
<evidence type="ECO:0000259" key="2">
    <source>
        <dbReference type="Pfam" id="PF14302"/>
    </source>
</evidence>
<dbReference type="PROSITE" id="PS51257">
    <property type="entry name" value="PROKAR_LIPOPROTEIN"/>
    <property type="match status" value="1"/>
</dbReference>
<keyword evidence="4" id="KW-1185">Reference proteome</keyword>
<proteinExistence type="predicted"/>
<accession>A0A7G8PQX1</accession>
<keyword evidence="1" id="KW-0732">Signal</keyword>
<dbReference type="Proteomes" id="UP000515514">
    <property type="component" value="Chromosome"/>
</dbReference>
<dbReference type="RefSeq" id="WP_186989856.1">
    <property type="nucleotide sequence ID" value="NZ_CP052909.1"/>
</dbReference>
<feature type="chain" id="PRO_5028861877" description="DUF4377 domain-containing protein" evidence="1">
    <location>
        <begin position="21"/>
        <end position="184"/>
    </location>
</feature>
<feature type="domain" description="DUF4377" evidence="2">
    <location>
        <begin position="41"/>
        <end position="102"/>
    </location>
</feature>